<evidence type="ECO:0000256" key="2">
    <source>
        <dbReference type="ARBA" id="ARBA00022801"/>
    </source>
</evidence>
<dbReference type="PRINTS" id="PR00722">
    <property type="entry name" value="CHYMOTRYPSIN"/>
</dbReference>
<dbReference type="PANTHER" id="PTHR24276:SF91">
    <property type="entry name" value="AT26814P-RELATED"/>
    <property type="match status" value="1"/>
</dbReference>
<dbReference type="GO" id="GO:0006508">
    <property type="term" value="P:proteolysis"/>
    <property type="evidence" value="ECO:0007669"/>
    <property type="project" value="UniProtKB-KW"/>
</dbReference>
<feature type="domain" description="Peptidase S1" evidence="7">
    <location>
        <begin position="107"/>
        <end position="409"/>
    </location>
</feature>
<dbReference type="InterPro" id="IPR001254">
    <property type="entry name" value="Trypsin_dom"/>
</dbReference>
<name>A0A336KRL3_CULSO</name>
<dbReference type="SMART" id="SM00020">
    <property type="entry name" value="Tryp_SPc"/>
    <property type="match status" value="1"/>
</dbReference>
<dbReference type="EMBL" id="UFQS01000832">
    <property type="protein sequence ID" value="SSX07119.1"/>
    <property type="molecule type" value="Genomic_DNA"/>
</dbReference>
<reference evidence="8" key="1">
    <citation type="submission" date="2018-04" db="EMBL/GenBank/DDBJ databases">
        <authorList>
            <person name="Go L.Y."/>
            <person name="Mitchell J.A."/>
        </authorList>
    </citation>
    <scope>NUCLEOTIDE SEQUENCE</scope>
    <source>
        <tissue evidence="8">Whole organism</tissue>
    </source>
</reference>
<dbReference type="InterPro" id="IPR043504">
    <property type="entry name" value="Peptidase_S1_PA_chymotrypsin"/>
</dbReference>
<dbReference type="InterPro" id="IPR018114">
    <property type="entry name" value="TRYPSIN_HIS"/>
</dbReference>
<dbReference type="Pfam" id="PF00089">
    <property type="entry name" value="Trypsin"/>
    <property type="match status" value="4"/>
</dbReference>
<dbReference type="AlphaFoldDB" id="A0A336KRL3"/>
<keyword evidence="3" id="KW-0720">Serine protease</keyword>
<dbReference type="EMBL" id="UFQT01000832">
    <property type="protein sequence ID" value="SSX27462.1"/>
    <property type="molecule type" value="Genomic_DNA"/>
</dbReference>
<dbReference type="VEuPathDB" id="VectorBase:CSON014555"/>
<feature type="chain" id="PRO_5033342745" evidence="6">
    <location>
        <begin position="18"/>
        <end position="478"/>
    </location>
</feature>
<evidence type="ECO:0000259" key="7">
    <source>
        <dbReference type="PROSITE" id="PS50240"/>
    </source>
</evidence>
<dbReference type="PROSITE" id="PS50240">
    <property type="entry name" value="TRYPSIN_DOM"/>
    <property type="match status" value="1"/>
</dbReference>
<dbReference type="InterPro" id="IPR050430">
    <property type="entry name" value="Peptidase_S1"/>
</dbReference>
<proteinExistence type="inferred from homology"/>
<sequence length="478" mass="52093">MFKLLSLISTILVVTSALPRLTTRQLVEYGNRIVGGEEIDISERPYQVALNFRGSQMCGGAIVNERTIVTAAHCAQYQSTGYSIRAGSNSQYEGALPRQFSLSGNRIVGGVEVDITERPFQIALNFRGSQICGGAIVNADTIITAAHCSEYTTSGYSIRAGSTSQYEGGVVVNVVRVIVHPKYNKKTLDYDVAIMKLAEPLTFSDKIQPVELAAPGLVVPDNEIVVFYRNTILTAAHCTQYAASAYQIRAGSNSQYTGGQVIQASRVINHPNYNSQTFDYDVAIVKLVSPLTYFDRVKPIQLATPTTSILDGHYARVTGWGDLQSGSGTYPEFLRYFNKIKIESLNFTLKGGEQIDISYVPYQILLMLNGRHTCGGAIVNEITILTAAHCTQNSASVYSVRAGSNSQYTGGQVIQASRVINHPQYNSRTFDNDVSIVKLVSGLTYNDRVQPVPLATPQTFIPDGAIAQKSPIKVNFSP</sequence>
<organism evidence="8">
    <name type="scientific">Culicoides sonorensis</name>
    <name type="common">Biting midge</name>
    <dbReference type="NCBI Taxonomy" id="179676"/>
    <lineage>
        <taxon>Eukaryota</taxon>
        <taxon>Metazoa</taxon>
        <taxon>Ecdysozoa</taxon>
        <taxon>Arthropoda</taxon>
        <taxon>Hexapoda</taxon>
        <taxon>Insecta</taxon>
        <taxon>Pterygota</taxon>
        <taxon>Neoptera</taxon>
        <taxon>Endopterygota</taxon>
        <taxon>Diptera</taxon>
        <taxon>Nematocera</taxon>
        <taxon>Chironomoidea</taxon>
        <taxon>Ceratopogonidae</taxon>
        <taxon>Ceratopogoninae</taxon>
        <taxon>Culicoides</taxon>
        <taxon>Monoculicoides</taxon>
    </lineage>
</organism>
<evidence type="ECO:0000256" key="5">
    <source>
        <dbReference type="ARBA" id="ARBA00024195"/>
    </source>
</evidence>
<protein>
    <submittedName>
        <fullName evidence="8">CSON014555 protein</fullName>
    </submittedName>
</protein>
<evidence type="ECO:0000256" key="4">
    <source>
        <dbReference type="ARBA" id="ARBA00023157"/>
    </source>
</evidence>
<dbReference type="SUPFAM" id="SSF50494">
    <property type="entry name" value="Trypsin-like serine proteases"/>
    <property type="match status" value="4"/>
</dbReference>
<dbReference type="PROSITE" id="PS00134">
    <property type="entry name" value="TRYPSIN_HIS"/>
    <property type="match status" value="3"/>
</dbReference>
<accession>A0A336KRL3</accession>
<gene>
    <name evidence="8" type="primary">CSON014555</name>
</gene>
<keyword evidence="2" id="KW-0378">Hydrolase</keyword>
<dbReference type="FunFam" id="2.40.10.10:FF:000073">
    <property type="entry name" value="Trypsin alpha"/>
    <property type="match status" value="2"/>
</dbReference>
<dbReference type="InterPro" id="IPR001314">
    <property type="entry name" value="Peptidase_S1A"/>
</dbReference>
<keyword evidence="4" id="KW-1015">Disulfide bond</keyword>
<evidence type="ECO:0000256" key="6">
    <source>
        <dbReference type="SAM" id="SignalP"/>
    </source>
</evidence>
<dbReference type="PANTHER" id="PTHR24276">
    <property type="entry name" value="POLYSERASE-RELATED"/>
    <property type="match status" value="1"/>
</dbReference>
<dbReference type="CDD" id="cd00190">
    <property type="entry name" value="Tryp_SPc"/>
    <property type="match status" value="2"/>
</dbReference>
<comment type="similarity">
    <text evidence="5">Belongs to the peptidase S1 family. CLIP subfamily.</text>
</comment>
<dbReference type="GO" id="GO:0004252">
    <property type="term" value="F:serine-type endopeptidase activity"/>
    <property type="evidence" value="ECO:0007669"/>
    <property type="project" value="InterPro"/>
</dbReference>
<keyword evidence="6" id="KW-0732">Signal</keyword>
<dbReference type="Gene3D" id="2.40.10.10">
    <property type="entry name" value="Trypsin-like serine proteases"/>
    <property type="match status" value="7"/>
</dbReference>
<reference evidence="9" key="2">
    <citation type="submission" date="2018-07" db="EMBL/GenBank/DDBJ databases">
        <authorList>
            <person name="Quirk P.G."/>
            <person name="Krulwich T.A."/>
        </authorList>
    </citation>
    <scope>NUCLEOTIDE SEQUENCE</scope>
</reference>
<dbReference type="InterPro" id="IPR009003">
    <property type="entry name" value="Peptidase_S1_PA"/>
</dbReference>
<evidence type="ECO:0000256" key="3">
    <source>
        <dbReference type="ARBA" id="ARBA00022825"/>
    </source>
</evidence>
<evidence type="ECO:0000256" key="1">
    <source>
        <dbReference type="ARBA" id="ARBA00022670"/>
    </source>
</evidence>
<feature type="signal peptide" evidence="6">
    <location>
        <begin position="1"/>
        <end position="17"/>
    </location>
</feature>
<evidence type="ECO:0000313" key="9">
    <source>
        <dbReference type="EMBL" id="SSX27462.1"/>
    </source>
</evidence>
<keyword evidence="1" id="KW-0645">Protease</keyword>
<evidence type="ECO:0000313" key="8">
    <source>
        <dbReference type="EMBL" id="SSX07119.1"/>
    </source>
</evidence>